<gene>
    <name evidence="5" type="ORF">LVJ77_08410</name>
</gene>
<dbReference type="SUPFAM" id="SSF116734">
    <property type="entry name" value="DNA methylase specificity domain"/>
    <property type="match status" value="2"/>
</dbReference>
<evidence type="ECO:0000256" key="2">
    <source>
        <dbReference type="ARBA" id="ARBA00022747"/>
    </source>
</evidence>
<dbReference type="EC" id="3.1.21.-" evidence="5"/>
<proteinExistence type="inferred from homology"/>
<feature type="domain" description="Type I restriction modification DNA specificity" evidence="4">
    <location>
        <begin position="195"/>
        <end position="352"/>
    </location>
</feature>
<keyword evidence="5" id="KW-0540">Nuclease</keyword>
<feature type="domain" description="Type I restriction modification DNA specificity" evidence="4">
    <location>
        <begin position="12"/>
        <end position="163"/>
    </location>
</feature>
<dbReference type="InterPro" id="IPR000055">
    <property type="entry name" value="Restrct_endonuc_typeI_TRD"/>
</dbReference>
<dbReference type="PANTHER" id="PTHR43140:SF1">
    <property type="entry name" value="TYPE I RESTRICTION ENZYME ECOKI SPECIFICITY SUBUNIT"/>
    <property type="match status" value="1"/>
</dbReference>
<keyword evidence="6" id="KW-1185">Reference proteome</keyword>
<dbReference type="AlphaFoldDB" id="A0A8T9MV41"/>
<dbReference type="RefSeq" id="WP_027009552.1">
    <property type="nucleotide sequence ID" value="NZ_CP091521.1"/>
</dbReference>
<keyword evidence="5" id="KW-0378">Hydrolase</keyword>
<dbReference type="InterPro" id="IPR044946">
    <property type="entry name" value="Restrct_endonuc_typeI_TRD_sf"/>
</dbReference>
<dbReference type="CDD" id="cd17291">
    <property type="entry name" value="RMtype1_S_MgeORF438P-TRD-CR_like"/>
    <property type="match status" value="1"/>
</dbReference>
<name>A0A8T9MV41_9NEIS</name>
<keyword evidence="3" id="KW-0238">DNA-binding</keyword>
<evidence type="ECO:0000256" key="3">
    <source>
        <dbReference type="ARBA" id="ARBA00023125"/>
    </source>
</evidence>
<sequence length="372" mass="42008">MNILQMIETAEVEWKALGEVVQLQRGKIITAKSASVGNIPVISGGQKPAYFTGEYNRDGETITIAGSGAYAGFVMYWNEPIFVGDAFSVKPNENLLLTKYVYYFLLSNQTKIFGMKKGSGVPHVYPKDVANLIIPIPSLSLQKEIVKILDKMTELEATLEAELALRAKQYQYYRDLLLDCENPQNPFSGSLKVEWKTLDKIAKNFNSMRKPIRSGLREKGNIPYYGASGVVDYIKDYIFDGDFLLISEDGANLLARNTPIAFSISGKSWVNNHAHVLQFNSYAERRFIESYLNNIDLTPYISGAAQPKLNKQNLNSIKIPVPPPEIQAKIVEILDKFDTLTHSLTEGLPREIALRRKQYEYYRAQLLNFQVT</sequence>
<dbReference type="GO" id="GO:0004519">
    <property type="term" value="F:endonuclease activity"/>
    <property type="evidence" value="ECO:0007669"/>
    <property type="project" value="UniProtKB-KW"/>
</dbReference>
<reference evidence="5" key="1">
    <citation type="journal article" date="2022" name="Res Sq">
        <title>Evolution of multicellular longitudinally dividing oral cavity symbionts (Neisseriaceae).</title>
        <authorList>
            <person name="Nyongesa S."/>
            <person name="Weber P."/>
            <person name="Bernet E."/>
            <person name="Pullido F."/>
            <person name="Nieckarz M."/>
            <person name="Delaby M."/>
            <person name="Nieves C."/>
            <person name="Viehboeck T."/>
            <person name="Krause N."/>
            <person name="Rivera-Millot A."/>
            <person name="Nakamura A."/>
            <person name="Vischer N."/>
            <person name="VanNieuwenhze M."/>
            <person name="Brun Y."/>
            <person name="Cava F."/>
            <person name="Bulgheresi S."/>
            <person name="Veyrier F."/>
        </authorList>
    </citation>
    <scope>NUCLEOTIDE SEQUENCE</scope>
    <source>
        <strain evidence="5">17694</strain>
    </source>
</reference>
<dbReference type="Proteomes" id="UP000831534">
    <property type="component" value="Chromosome"/>
</dbReference>
<dbReference type="KEGG" id="ckh:LVJ77_08410"/>
<keyword evidence="5" id="KW-0255">Endonuclease</keyword>
<accession>A0A8T9MV41</accession>
<evidence type="ECO:0000313" key="5">
    <source>
        <dbReference type="EMBL" id="UOP04356.2"/>
    </source>
</evidence>
<dbReference type="InterPro" id="IPR051212">
    <property type="entry name" value="Type-I_RE_S_subunit"/>
</dbReference>
<dbReference type="Gene3D" id="1.10.287.1120">
    <property type="entry name" value="Bipartite methylase S protein"/>
    <property type="match status" value="1"/>
</dbReference>
<dbReference type="PANTHER" id="PTHR43140">
    <property type="entry name" value="TYPE-1 RESTRICTION ENZYME ECOKI SPECIFICITY PROTEIN"/>
    <property type="match status" value="1"/>
</dbReference>
<dbReference type="EMBL" id="CP091521">
    <property type="protein sequence ID" value="UOP04356.2"/>
    <property type="molecule type" value="Genomic_DNA"/>
</dbReference>
<evidence type="ECO:0000256" key="1">
    <source>
        <dbReference type="ARBA" id="ARBA00010923"/>
    </source>
</evidence>
<dbReference type="REBASE" id="604098">
    <property type="entry name" value="S.Cku17694ORF8405P"/>
</dbReference>
<protein>
    <submittedName>
        <fullName evidence="5">Restriction endonuclease subunit S</fullName>
        <ecNumber evidence="5">3.1.21.-</ecNumber>
    </submittedName>
</protein>
<dbReference type="CDD" id="cd17262">
    <property type="entry name" value="RMtype1_S_Aco12261I-TRD2-CR2"/>
    <property type="match status" value="1"/>
</dbReference>
<organism evidence="5 6">
    <name type="scientific">Conchiformibius kuhniae</name>
    <dbReference type="NCBI Taxonomy" id="211502"/>
    <lineage>
        <taxon>Bacteria</taxon>
        <taxon>Pseudomonadati</taxon>
        <taxon>Pseudomonadota</taxon>
        <taxon>Betaproteobacteria</taxon>
        <taxon>Neisseriales</taxon>
        <taxon>Neisseriaceae</taxon>
        <taxon>Conchiformibius</taxon>
    </lineage>
</organism>
<dbReference type="GO" id="GO:0003677">
    <property type="term" value="F:DNA binding"/>
    <property type="evidence" value="ECO:0007669"/>
    <property type="project" value="UniProtKB-KW"/>
</dbReference>
<evidence type="ECO:0000313" key="6">
    <source>
        <dbReference type="Proteomes" id="UP000831534"/>
    </source>
</evidence>
<dbReference type="GO" id="GO:0009307">
    <property type="term" value="P:DNA restriction-modification system"/>
    <property type="evidence" value="ECO:0007669"/>
    <property type="project" value="UniProtKB-KW"/>
</dbReference>
<dbReference type="Gene3D" id="3.90.220.20">
    <property type="entry name" value="DNA methylase specificity domains"/>
    <property type="match status" value="2"/>
</dbReference>
<evidence type="ECO:0000259" key="4">
    <source>
        <dbReference type="Pfam" id="PF01420"/>
    </source>
</evidence>
<comment type="similarity">
    <text evidence="1">Belongs to the type-I restriction system S methylase family.</text>
</comment>
<reference evidence="5" key="2">
    <citation type="submission" date="2024-09" db="EMBL/GenBank/DDBJ databases">
        <authorList>
            <person name="Veyrier F.J."/>
        </authorList>
    </citation>
    <scope>NUCLEOTIDE SEQUENCE</scope>
    <source>
        <strain evidence="5">17694</strain>
    </source>
</reference>
<keyword evidence="2" id="KW-0680">Restriction system</keyword>
<dbReference type="GO" id="GO:0016787">
    <property type="term" value="F:hydrolase activity"/>
    <property type="evidence" value="ECO:0007669"/>
    <property type="project" value="UniProtKB-KW"/>
</dbReference>
<dbReference type="Pfam" id="PF01420">
    <property type="entry name" value="Methylase_S"/>
    <property type="match status" value="2"/>
</dbReference>